<dbReference type="AlphaFoldDB" id="A0A512RT71"/>
<dbReference type="Pfam" id="PF10566">
    <property type="entry name" value="Glyco_hydro_97"/>
    <property type="match status" value="1"/>
</dbReference>
<dbReference type="Pfam" id="PF14509">
    <property type="entry name" value="GH97_C"/>
    <property type="match status" value="1"/>
</dbReference>
<dbReference type="InterPro" id="IPR014718">
    <property type="entry name" value="GH-type_carb-bd"/>
</dbReference>
<dbReference type="InterPro" id="IPR013785">
    <property type="entry name" value="Aldolase_TIM"/>
</dbReference>
<accession>A0A512RT71</accession>
<evidence type="ECO:0008006" key="12">
    <source>
        <dbReference type="Google" id="ProtNLM"/>
    </source>
</evidence>
<feature type="domain" description="Glycosyl-hydrolase 97 catalytic" evidence="7">
    <location>
        <begin position="299"/>
        <end position="448"/>
    </location>
</feature>
<evidence type="ECO:0000313" key="10">
    <source>
        <dbReference type="EMBL" id="GEP98885.1"/>
    </source>
</evidence>
<feature type="domain" description="Glycosyl-hydrolase 97 N-terminal" evidence="8">
    <location>
        <begin position="14"/>
        <end position="278"/>
    </location>
</feature>
<organism evidence="10 11">
    <name type="scientific">Chitinophaga cymbidii</name>
    <dbReference type="NCBI Taxonomy" id="1096750"/>
    <lineage>
        <taxon>Bacteria</taxon>
        <taxon>Pseudomonadati</taxon>
        <taxon>Bacteroidota</taxon>
        <taxon>Chitinophagia</taxon>
        <taxon>Chitinophagales</taxon>
        <taxon>Chitinophagaceae</taxon>
        <taxon>Chitinophaga</taxon>
    </lineage>
</organism>
<dbReference type="InterPro" id="IPR019563">
    <property type="entry name" value="GH97_catalytic"/>
</dbReference>
<dbReference type="Gene3D" id="2.70.98.10">
    <property type="match status" value="1"/>
</dbReference>
<evidence type="ECO:0000256" key="4">
    <source>
        <dbReference type="ARBA" id="ARBA00022801"/>
    </source>
</evidence>
<dbReference type="InterPro" id="IPR017853">
    <property type="entry name" value="GH"/>
</dbReference>
<dbReference type="Pfam" id="PF14508">
    <property type="entry name" value="GH97_N"/>
    <property type="match status" value="1"/>
</dbReference>
<keyword evidence="11" id="KW-1185">Reference proteome</keyword>
<dbReference type="CDD" id="cd08983">
    <property type="entry name" value="GH43_Bt3655-like"/>
    <property type="match status" value="1"/>
</dbReference>
<evidence type="ECO:0000256" key="3">
    <source>
        <dbReference type="ARBA" id="ARBA00011245"/>
    </source>
</evidence>
<gene>
    <name evidence="10" type="ORF">CCY01nite_51450</name>
</gene>
<keyword evidence="4" id="KW-0378">Hydrolase</keyword>
<comment type="cofactor">
    <cofactor evidence="1">
        <name>Ca(2+)</name>
        <dbReference type="ChEBI" id="CHEBI:29108"/>
    </cofactor>
</comment>
<sequence length="935" mass="104882">MSVATKLSAQEHNVTGPDGHLAVQLSVQSGKPVYTVLYKGKVFLEPSPLGLQTNAGDFSTGMKITGSKAGKVDESYTLNRGKASRIHYRANELTLTLENEKKQSISVCFRVSNNDVAFRYLVPKQGETASIIIRKESTGFDFPARTTTFLTPQSDAMIGWKRTKPSYEEKYNADAPMDKPSQFGKGYTFPGLFRIGDDGWVLVSETGVDSRYCGSRLSEHQSGGLYTIAFPMPEENNGNGTAEPAFALPGATPWRTITVGETPAPIVETTVPWDVVKPLYETTHHYKFGKGTWSWILWQDRSINYDDQVKYVDLAAAMHFQYVLIDNWWDKNIGYERMEKLIKYAQGKGVDVFLWYSSSGYWNDIEQGPVNLMDNPIVRKREMKWLKSQGVKGIKVDFFGGDKQETMRLYEAILSDADDHGLMVIFHGCTLPRGWERMYPNFVGSEAVLASENLVFNQQSCDEEAFNACLHPFIRNTVGSMEFGGTFLNKRLNRGNDGGSIRRTTDAFQLATAVLFQNPIQNFALAPNNLSDAPPAALDFLKEVPVTWDETRYISGYPGKYVVLARRHGNTWYIAGISAEKQPLKLKLDLSMLAGKKADIYHDEQQKQVSVKKNGIFEVTLLPQGGFVITGNTQPPTQDSAYLFTYFTGNSKAGEAIRFAISKDGYNFSALNNNEPVILSEKISSTGGVRDPHILRGADGKTFYMVVTDMVSANGWNSNRAMVLLKSRDLVNWTSSVVNIQQRFPGNEDLLRVWAPQTIYDPVAKKYMVYWSMKHGKDPDKIYYAYANKDFTGLETAPEQLFFSPTNGACIDGDIVFKDGKYHLFFKTEGDGAGIKVAVSDRLTGGYRLIDKYVQQTKDPVEGAGVFKLNGKNEYILMYDVYTKGRYQFTRTTDLENFTVVDEEVTMDFHPRHGTVMPITAQEAARLMKEWGTGR</sequence>
<dbReference type="EMBL" id="BKAU01000009">
    <property type="protein sequence ID" value="GEP98885.1"/>
    <property type="molecule type" value="Genomic_DNA"/>
</dbReference>
<dbReference type="InterPro" id="IPR052720">
    <property type="entry name" value="Glycosyl_hydrolase_97"/>
</dbReference>
<dbReference type="GO" id="GO:0005975">
    <property type="term" value="P:carbohydrate metabolic process"/>
    <property type="evidence" value="ECO:0007669"/>
    <property type="project" value="InterPro"/>
</dbReference>
<dbReference type="SUPFAM" id="SSF75005">
    <property type="entry name" value="Arabinanase/levansucrase/invertase"/>
    <property type="match status" value="1"/>
</dbReference>
<dbReference type="Gene3D" id="3.20.20.70">
    <property type="entry name" value="Aldolase class I"/>
    <property type="match status" value="1"/>
</dbReference>
<dbReference type="InterPro" id="IPR029486">
    <property type="entry name" value="GH97_N"/>
</dbReference>
<name>A0A512RT71_9BACT</name>
<evidence type="ECO:0000259" key="8">
    <source>
        <dbReference type="Pfam" id="PF14508"/>
    </source>
</evidence>
<evidence type="ECO:0000259" key="9">
    <source>
        <dbReference type="Pfam" id="PF14509"/>
    </source>
</evidence>
<keyword evidence="6" id="KW-0326">Glycosidase</keyword>
<reference evidence="10 11" key="1">
    <citation type="submission" date="2019-07" db="EMBL/GenBank/DDBJ databases">
        <title>Whole genome shotgun sequence of Chitinophaga cymbidii NBRC 109752.</title>
        <authorList>
            <person name="Hosoyama A."/>
            <person name="Uohara A."/>
            <person name="Ohji S."/>
            <person name="Ichikawa N."/>
        </authorList>
    </citation>
    <scope>NUCLEOTIDE SEQUENCE [LARGE SCALE GENOMIC DNA]</scope>
    <source>
        <strain evidence="10 11">NBRC 109752</strain>
    </source>
</reference>
<comment type="subunit">
    <text evidence="3">Monomer.</text>
</comment>
<dbReference type="Gene3D" id="2.115.10.20">
    <property type="entry name" value="Glycosyl hydrolase domain, family 43"/>
    <property type="match status" value="1"/>
</dbReference>
<dbReference type="InterPro" id="IPR029483">
    <property type="entry name" value="GH97_C"/>
</dbReference>
<dbReference type="Proteomes" id="UP000321436">
    <property type="component" value="Unassembled WGS sequence"/>
</dbReference>
<evidence type="ECO:0000313" key="11">
    <source>
        <dbReference type="Proteomes" id="UP000321436"/>
    </source>
</evidence>
<dbReference type="SUPFAM" id="SSF51445">
    <property type="entry name" value="(Trans)glycosidases"/>
    <property type="match status" value="1"/>
</dbReference>
<dbReference type="InterPro" id="IPR023296">
    <property type="entry name" value="Glyco_hydro_beta-prop_sf"/>
</dbReference>
<proteinExistence type="inferred from homology"/>
<keyword evidence="5" id="KW-0106">Calcium</keyword>
<comment type="caution">
    <text evidence="10">The sequence shown here is derived from an EMBL/GenBank/DDBJ whole genome shotgun (WGS) entry which is preliminary data.</text>
</comment>
<feature type="domain" description="Glycosyl-hydrolase 97 C-terminal oligomerisation" evidence="9">
    <location>
        <begin position="547"/>
        <end position="629"/>
    </location>
</feature>
<dbReference type="GO" id="GO:0030246">
    <property type="term" value="F:carbohydrate binding"/>
    <property type="evidence" value="ECO:0007669"/>
    <property type="project" value="InterPro"/>
</dbReference>
<evidence type="ECO:0000256" key="1">
    <source>
        <dbReference type="ARBA" id="ARBA00001913"/>
    </source>
</evidence>
<evidence type="ECO:0000259" key="7">
    <source>
        <dbReference type="Pfam" id="PF10566"/>
    </source>
</evidence>
<comment type="similarity">
    <text evidence="2">Belongs to the glycosyl hydrolase 43 family.</text>
</comment>
<dbReference type="GO" id="GO:0004553">
    <property type="term" value="F:hydrolase activity, hydrolyzing O-glycosyl compounds"/>
    <property type="evidence" value="ECO:0007669"/>
    <property type="project" value="InterPro"/>
</dbReference>
<dbReference type="PANTHER" id="PTHR35803:SF2">
    <property type="entry name" value="RETAINING ALPHA-GALACTOSIDASE"/>
    <property type="match status" value="1"/>
</dbReference>
<protein>
    <recommendedName>
        <fullName evidence="12">Alpha-glucosidase</fullName>
    </recommendedName>
</protein>
<dbReference type="InterPro" id="IPR006710">
    <property type="entry name" value="Glyco_hydro_43"/>
</dbReference>
<dbReference type="PANTHER" id="PTHR35803">
    <property type="entry name" value="GLUCAN 1,4-ALPHA-GLUCOSIDASE SUSB-RELATED"/>
    <property type="match status" value="1"/>
</dbReference>
<evidence type="ECO:0000256" key="5">
    <source>
        <dbReference type="ARBA" id="ARBA00022837"/>
    </source>
</evidence>
<evidence type="ECO:0000256" key="2">
    <source>
        <dbReference type="ARBA" id="ARBA00009865"/>
    </source>
</evidence>
<dbReference type="Pfam" id="PF04616">
    <property type="entry name" value="Glyco_hydro_43"/>
    <property type="match status" value="1"/>
</dbReference>
<evidence type="ECO:0000256" key="6">
    <source>
        <dbReference type="ARBA" id="ARBA00023295"/>
    </source>
</evidence>